<evidence type="ECO:0000313" key="2">
    <source>
        <dbReference type="EMBL" id="TQD99893.1"/>
    </source>
</evidence>
<gene>
    <name evidence="2" type="ORF">C1H46_014506</name>
</gene>
<sequence>MPITTLSRRAAAPPQPAAASHLGHSADPLSFFREAQTPPSPVPRSMPITTLSRRGCSRLMWKLFLIWELVSGYTACATADPTNGTVVRYATECTSPHRSSLYILTS</sequence>
<feature type="region of interest" description="Disordered" evidence="1">
    <location>
        <begin position="1"/>
        <end position="23"/>
    </location>
</feature>
<organism evidence="2 3">
    <name type="scientific">Malus baccata</name>
    <name type="common">Siberian crab apple</name>
    <name type="synonym">Pyrus baccata</name>
    <dbReference type="NCBI Taxonomy" id="106549"/>
    <lineage>
        <taxon>Eukaryota</taxon>
        <taxon>Viridiplantae</taxon>
        <taxon>Streptophyta</taxon>
        <taxon>Embryophyta</taxon>
        <taxon>Tracheophyta</taxon>
        <taxon>Spermatophyta</taxon>
        <taxon>Magnoliopsida</taxon>
        <taxon>eudicotyledons</taxon>
        <taxon>Gunneridae</taxon>
        <taxon>Pentapetalae</taxon>
        <taxon>rosids</taxon>
        <taxon>fabids</taxon>
        <taxon>Rosales</taxon>
        <taxon>Rosaceae</taxon>
        <taxon>Amygdaloideae</taxon>
        <taxon>Maleae</taxon>
        <taxon>Malus</taxon>
    </lineage>
</organism>
<dbReference type="Proteomes" id="UP000315295">
    <property type="component" value="Unassembled WGS sequence"/>
</dbReference>
<protein>
    <submittedName>
        <fullName evidence="2">Uncharacterized protein</fullName>
    </submittedName>
</protein>
<name>A0A540MM72_MALBA</name>
<dbReference type="EMBL" id="VIEB01000226">
    <property type="protein sequence ID" value="TQD99893.1"/>
    <property type="molecule type" value="Genomic_DNA"/>
</dbReference>
<dbReference type="AlphaFoldDB" id="A0A540MM72"/>
<evidence type="ECO:0000256" key="1">
    <source>
        <dbReference type="SAM" id="MobiDB-lite"/>
    </source>
</evidence>
<proteinExistence type="predicted"/>
<reference evidence="2 3" key="1">
    <citation type="journal article" date="2019" name="G3 (Bethesda)">
        <title>Sequencing of a Wild Apple (Malus baccata) Genome Unravels the Differences Between Cultivated and Wild Apple Species Regarding Disease Resistance and Cold Tolerance.</title>
        <authorList>
            <person name="Chen X."/>
        </authorList>
    </citation>
    <scope>NUCLEOTIDE SEQUENCE [LARGE SCALE GENOMIC DNA]</scope>
    <source>
        <strain evidence="3">cv. Shandingzi</strain>
        <tissue evidence="2">Leaves</tissue>
    </source>
</reference>
<accession>A0A540MM72</accession>
<evidence type="ECO:0000313" key="3">
    <source>
        <dbReference type="Proteomes" id="UP000315295"/>
    </source>
</evidence>
<comment type="caution">
    <text evidence="2">The sequence shown here is derived from an EMBL/GenBank/DDBJ whole genome shotgun (WGS) entry which is preliminary data.</text>
</comment>
<keyword evidence="3" id="KW-1185">Reference proteome</keyword>